<feature type="transmembrane region" description="Helical" evidence="1">
    <location>
        <begin position="24"/>
        <end position="44"/>
    </location>
</feature>
<feature type="transmembrane region" description="Helical" evidence="1">
    <location>
        <begin position="50"/>
        <end position="72"/>
    </location>
</feature>
<evidence type="ECO:0000256" key="1">
    <source>
        <dbReference type="SAM" id="Phobius"/>
    </source>
</evidence>
<dbReference type="STRING" id="1304284.L21TH_2393"/>
<dbReference type="Proteomes" id="UP000013378">
    <property type="component" value="Unassembled WGS sequence"/>
</dbReference>
<dbReference type="EMBL" id="ARZA01000267">
    <property type="protein sequence ID" value="EOC99558.1"/>
    <property type="molecule type" value="Genomic_DNA"/>
</dbReference>
<name>R1CS79_9FIRM</name>
<dbReference type="Pfam" id="PF04143">
    <property type="entry name" value="Sulf_transp"/>
    <property type="match status" value="1"/>
</dbReference>
<dbReference type="eggNOG" id="COG2391">
    <property type="taxonomic scope" value="Bacteria"/>
</dbReference>
<keyword evidence="1" id="KW-0472">Membrane</keyword>
<evidence type="ECO:0000313" key="2">
    <source>
        <dbReference type="EMBL" id="EOC99558.1"/>
    </source>
</evidence>
<proteinExistence type="predicted"/>
<feature type="transmembrane region" description="Helical" evidence="1">
    <location>
        <begin position="125"/>
        <end position="146"/>
    </location>
</feature>
<protein>
    <submittedName>
        <fullName evidence="2">YeeE/YedE-like protein</fullName>
    </submittedName>
</protein>
<gene>
    <name evidence="2" type="ORF">L21TH_2393</name>
</gene>
<keyword evidence="1" id="KW-1133">Transmembrane helix</keyword>
<keyword evidence="1" id="KW-0812">Transmembrane</keyword>
<feature type="transmembrane region" description="Helical" evidence="1">
    <location>
        <begin position="199"/>
        <end position="222"/>
    </location>
</feature>
<sequence length="231" mass="25717">MSSSKIEELKKRREKEQSEKKSQILYGIILVILTIMIYILFLFFDFEKSKFWIIGLAIGVVLQRSRFCFTAGFRDPILVGNTSIMKAIIIGLIIATVGFGIIQYIEIGNSQVLNIDKIPGQIYPVGLHTAMGALIFGIGMVIAGGCGSGTLMRIGEGFKLQIVVLIGLIIGTVLGAKHYEFWDKAIISKTQVVYIPEYTGLPLAIISQVIILIILYIFADWYDKKNNIMSM</sequence>
<comment type="caution">
    <text evidence="2">The sequence shown here is derived from an EMBL/GenBank/DDBJ whole genome shotgun (WGS) entry which is preliminary data.</text>
</comment>
<feature type="transmembrane region" description="Helical" evidence="1">
    <location>
        <begin position="158"/>
        <end position="179"/>
    </location>
</feature>
<evidence type="ECO:0000313" key="3">
    <source>
        <dbReference type="Proteomes" id="UP000013378"/>
    </source>
</evidence>
<organism evidence="2 3">
    <name type="scientific">Caldisalinibacter kiritimatiensis</name>
    <dbReference type="NCBI Taxonomy" id="1304284"/>
    <lineage>
        <taxon>Bacteria</taxon>
        <taxon>Bacillati</taxon>
        <taxon>Bacillota</taxon>
        <taxon>Tissierellia</taxon>
        <taxon>Tissierellales</taxon>
        <taxon>Thermohalobacteraceae</taxon>
        <taxon>Caldisalinibacter</taxon>
    </lineage>
</organism>
<accession>R1CS79</accession>
<dbReference type="InterPro" id="IPR007272">
    <property type="entry name" value="Sulf_transp_TsuA/YedE"/>
</dbReference>
<dbReference type="AlphaFoldDB" id="R1CS79"/>
<dbReference type="OrthoDB" id="9794165at2"/>
<dbReference type="RefSeq" id="WP_006316868.1">
    <property type="nucleotide sequence ID" value="NZ_ARZA01000267.1"/>
</dbReference>
<reference evidence="2 3" key="1">
    <citation type="journal article" date="2015" name="Geomicrobiol. J.">
        <title>Caldisalinibacter kiritimatiensis gen. nov., sp. nov., a moderately thermohalophilic thiosulfate-reducing bacterium from a hypersaline microbial mat.</title>
        <authorList>
            <person name="Ben Hania W."/>
            <person name="Joseph M."/>
            <person name="Fiebig A."/>
            <person name="Bunk B."/>
            <person name="Klenk H.-P."/>
            <person name="Fardeau M.-L."/>
            <person name="Spring S."/>
        </authorList>
    </citation>
    <scope>NUCLEOTIDE SEQUENCE [LARGE SCALE GENOMIC DNA]</scope>
    <source>
        <strain evidence="2 3">L21-TH-D2</strain>
    </source>
</reference>
<keyword evidence="3" id="KW-1185">Reference proteome</keyword>
<feature type="transmembrane region" description="Helical" evidence="1">
    <location>
        <begin position="84"/>
        <end position="105"/>
    </location>
</feature>